<evidence type="ECO:0000259" key="2">
    <source>
        <dbReference type="Pfam" id="PF14293"/>
    </source>
</evidence>
<evidence type="ECO:0000313" key="3">
    <source>
        <dbReference type="EMBL" id="KGI21156.1"/>
    </source>
</evidence>
<feature type="non-terminal residue" evidence="3">
    <location>
        <position position="111"/>
    </location>
</feature>
<comment type="caution">
    <text evidence="3">The sequence shown here is derived from an EMBL/GenBank/DDBJ whole genome shotgun (WGS) entry which is preliminary data.</text>
</comment>
<dbReference type="Pfam" id="PF14293">
    <property type="entry name" value="YWFCY"/>
    <property type="match status" value="1"/>
</dbReference>
<feature type="transmembrane region" description="Helical" evidence="1">
    <location>
        <begin position="20"/>
        <end position="40"/>
    </location>
</feature>
<evidence type="ECO:0000313" key="4">
    <source>
        <dbReference type="Proteomes" id="UP000029723"/>
    </source>
</evidence>
<feature type="transmembrane region" description="Helical" evidence="1">
    <location>
        <begin position="92"/>
        <end position="110"/>
    </location>
</feature>
<name>A0A098YP90_9BACT</name>
<dbReference type="InterPro" id="IPR025988">
    <property type="entry name" value="YWFCY_dom"/>
</dbReference>
<proteinExistence type="predicted"/>
<keyword evidence="1" id="KW-1133">Transmembrane helix</keyword>
<sequence>MAQEDDLRALGKVMDFMRGISVIFLLINCYWFCYEAFYVWGFTLGIIDKILMNFQRTTGLFSSILWTKLFCVVFLALSCLGTKGVKEEKITWPKIWTVLFSGFVFFFLNWW</sequence>
<dbReference type="Proteomes" id="UP000029723">
    <property type="component" value="Unassembled WGS sequence"/>
</dbReference>
<feature type="transmembrane region" description="Helical" evidence="1">
    <location>
        <begin position="60"/>
        <end position="80"/>
    </location>
</feature>
<keyword evidence="1" id="KW-0812">Transmembrane</keyword>
<keyword evidence="1" id="KW-0472">Membrane</keyword>
<gene>
    <name evidence="3" type="ORF">HMPREF9304_11850</name>
</gene>
<protein>
    <submittedName>
        <fullName evidence="3">Conjugal transfer protein TraG</fullName>
    </submittedName>
</protein>
<organism evidence="3 4">
    <name type="scientific">Hoylesella timonensis S9-PR14</name>
    <dbReference type="NCBI Taxonomy" id="1401062"/>
    <lineage>
        <taxon>Bacteria</taxon>
        <taxon>Pseudomonadati</taxon>
        <taxon>Bacteroidota</taxon>
        <taxon>Bacteroidia</taxon>
        <taxon>Bacteroidales</taxon>
        <taxon>Prevotellaceae</taxon>
        <taxon>Hoylesella</taxon>
    </lineage>
</organism>
<dbReference type="EMBL" id="JRPQ01000187">
    <property type="protein sequence ID" value="KGI21156.1"/>
    <property type="molecule type" value="Genomic_DNA"/>
</dbReference>
<accession>A0A098YP90</accession>
<evidence type="ECO:0000256" key="1">
    <source>
        <dbReference type="SAM" id="Phobius"/>
    </source>
</evidence>
<dbReference type="AlphaFoldDB" id="A0A098YP90"/>
<reference evidence="3 4" key="1">
    <citation type="submission" date="2014-07" db="EMBL/GenBank/DDBJ databases">
        <authorList>
            <person name="McCorrison J."/>
            <person name="Sanka R."/>
            <person name="Torralba M."/>
            <person name="Gillis M."/>
            <person name="Haft D.H."/>
            <person name="Methe B."/>
            <person name="Sutton G."/>
            <person name="Nelson K.E."/>
        </authorList>
    </citation>
    <scope>NUCLEOTIDE SEQUENCE [LARGE SCALE GENOMIC DNA]</scope>
    <source>
        <strain evidence="3 4">S9-PR14</strain>
    </source>
</reference>
<dbReference type="RefSeq" id="WP_036929166.1">
    <property type="nucleotide sequence ID" value="NZ_JRPQ01000187.1"/>
</dbReference>
<feature type="domain" description="YWFCY" evidence="2">
    <location>
        <begin position="5"/>
        <end position="111"/>
    </location>
</feature>